<accession>H9UJ37</accession>
<dbReference type="Proteomes" id="UP000007383">
    <property type="component" value="Chromosome"/>
</dbReference>
<dbReference type="HOGENOM" id="CLU_162064_0_0_12"/>
<dbReference type="STRING" id="889378.Spiaf_1468"/>
<protein>
    <submittedName>
        <fullName evidence="2">Uncharacterized protein</fullName>
    </submittedName>
</protein>
<dbReference type="OrthoDB" id="6214753at2"/>
<dbReference type="PATRIC" id="fig|889378.3.peg.1460"/>
<keyword evidence="3" id="KW-1185">Reference proteome</keyword>
<evidence type="ECO:0000313" key="2">
    <source>
        <dbReference type="EMBL" id="AFG37530.1"/>
    </source>
</evidence>
<dbReference type="AlphaFoldDB" id="H9UJ37"/>
<organism evidence="2 3">
    <name type="scientific">Spirochaeta africana (strain ATCC 700263 / DSM 8902 / Z-7692)</name>
    <dbReference type="NCBI Taxonomy" id="889378"/>
    <lineage>
        <taxon>Bacteria</taxon>
        <taxon>Pseudomonadati</taxon>
        <taxon>Spirochaetota</taxon>
        <taxon>Spirochaetia</taxon>
        <taxon>Spirochaetales</taxon>
        <taxon>Spirochaetaceae</taxon>
        <taxon>Spirochaeta</taxon>
    </lineage>
</organism>
<dbReference type="EMBL" id="CP003282">
    <property type="protein sequence ID" value="AFG37530.1"/>
    <property type="molecule type" value="Genomic_DNA"/>
</dbReference>
<reference evidence="3" key="1">
    <citation type="journal article" date="2013" name="Stand. Genomic Sci.">
        <title>Complete genome sequence of the halophilic bacterium Spirochaeta africana type strain (Z-7692(T)) from the alkaline Lake Magadi in the East African Rift.</title>
        <authorList>
            <person name="Liolos K."/>
            <person name="Abt B."/>
            <person name="Scheuner C."/>
            <person name="Teshima H."/>
            <person name="Held B."/>
            <person name="Lapidus A."/>
            <person name="Nolan M."/>
            <person name="Lucas S."/>
            <person name="Deshpande S."/>
            <person name="Cheng J.F."/>
            <person name="Tapia R."/>
            <person name="Goodwin L.A."/>
            <person name="Pitluck S."/>
            <person name="Pagani I."/>
            <person name="Ivanova N."/>
            <person name="Mavromatis K."/>
            <person name="Mikhailova N."/>
            <person name="Huntemann M."/>
            <person name="Pati A."/>
            <person name="Chen A."/>
            <person name="Palaniappan K."/>
            <person name="Land M."/>
            <person name="Rohde M."/>
            <person name="Tindall B.J."/>
            <person name="Detter J.C."/>
            <person name="Goker M."/>
            <person name="Bristow J."/>
            <person name="Eisen J.A."/>
            <person name="Markowitz V."/>
            <person name="Hugenholtz P."/>
            <person name="Woyke T."/>
            <person name="Klenk H.P."/>
            <person name="Kyrpides N.C."/>
        </authorList>
    </citation>
    <scope>NUCLEOTIDE SEQUENCE</scope>
    <source>
        <strain evidence="3">ATCC 700263 / DSM 8902 / Z-7692</strain>
    </source>
</reference>
<dbReference type="KEGG" id="sfc:Spiaf_1468"/>
<proteinExistence type="predicted"/>
<sequence>MAITHYLTATPIDPPVRSPAGSSGPTVGYYGTARMHPYDARKIILVPYPYHPDEGVYEFYREDIRAAENSSEVANEDGDIITVMWLQIRSGAHAVNLKSFTVGR</sequence>
<evidence type="ECO:0000256" key="1">
    <source>
        <dbReference type="SAM" id="MobiDB-lite"/>
    </source>
</evidence>
<evidence type="ECO:0000313" key="3">
    <source>
        <dbReference type="Proteomes" id="UP000007383"/>
    </source>
</evidence>
<gene>
    <name evidence="2" type="ordered locus">Spiaf_1468</name>
</gene>
<name>H9UJ37_SPIAZ</name>
<dbReference type="RefSeq" id="WP_014455514.1">
    <property type="nucleotide sequence ID" value="NC_017098.1"/>
</dbReference>
<feature type="region of interest" description="Disordered" evidence="1">
    <location>
        <begin position="1"/>
        <end position="23"/>
    </location>
</feature>